<comment type="subcellular location">
    <subcellularLocation>
        <location evidence="1 6">Cell membrane</location>
        <topology evidence="1 6">Multi-pass membrane protein</topology>
    </subcellularLocation>
</comment>
<feature type="transmembrane region" description="Helical" evidence="6">
    <location>
        <begin position="12"/>
        <end position="32"/>
    </location>
</feature>
<dbReference type="GO" id="GO:0050071">
    <property type="term" value="F:phosphatidylglycerol lysyltransferase activity"/>
    <property type="evidence" value="ECO:0007669"/>
    <property type="project" value="UniProtKB-EC"/>
</dbReference>
<organism evidence="7 8">
    <name type="scientific">Criibacterium bergeronii</name>
    <dbReference type="NCBI Taxonomy" id="1871336"/>
    <lineage>
        <taxon>Bacteria</taxon>
        <taxon>Bacillati</taxon>
        <taxon>Bacillota</taxon>
        <taxon>Clostridia</taxon>
        <taxon>Peptostreptococcales</taxon>
        <taxon>Filifactoraceae</taxon>
        <taxon>Criibacterium</taxon>
    </lineage>
</organism>
<feature type="transmembrane region" description="Helical" evidence="6">
    <location>
        <begin position="237"/>
        <end position="258"/>
    </location>
</feature>
<protein>
    <recommendedName>
        <fullName evidence="6">Phosphatidylglycerol lysyltransferase</fullName>
        <ecNumber evidence="6">2.3.2.3</ecNumber>
    </recommendedName>
    <alternativeName>
        <fullName evidence="6">Lysylphosphatidylglycerol synthase</fullName>
    </alternativeName>
</protein>
<dbReference type="GO" id="GO:0006629">
    <property type="term" value="P:lipid metabolic process"/>
    <property type="evidence" value="ECO:0007669"/>
    <property type="project" value="UniProtKB-KW"/>
</dbReference>
<feature type="transmembrane region" description="Helical" evidence="6">
    <location>
        <begin position="264"/>
        <end position="282"/>
    </location>
</feature>
<evidence type="ECO:0000313" key="8">
    <source>
        <dbReference type="Proteomes" id="UP000093352"/>
    </source>
</evidence>
<dbReference type="InterPro" id="IPR022791">
    <property type="entry name" value="L-PG_synthase/AglD"/>
</dbReference>
<accession>A0A1C0AER5</accession>
<evidence type="ECO:0000256" key="2">
    <source>
        <dbReference type="ARBA" id="ARBA00022475"/>
    </source>
</evidence>
<comment type="caution">
    <text evidence="7">The sequence shown here is derived from an EMBL/GenBank/DDBJ whole genome shotgun (WGS) entry which is preliminary data.</text>
</comment>
<feature type="transmembrane region" description="Helical" evidence="6">
    <location>
        <begin position="44"/>
        <end position="61"/>
    </location>
</feature>
<evidence type="ECO:0000313" key="7">
    <source>
        <dbReference type="EMBL" id="RDY22053.1"/>
    </source>
</evidence>
<comment type="catalytic activity">
    <reaction evidence="6">
        <text>L-lysyl-tRNA(Lys) + a 1,2-diacyl-sn-glycero-3-phospho-(1'-sn-glycerol) = a 1,2-diacyl-sn-glycero-3-phospho-1'-(3'-O-L-lysyl)-sn-glycerol + tRNA(Lys)</text>
        <dbReference type="Rhea" id="RHEA:10668"/>
        <dbReference type="Rhea" id="RHEA-COMP:9696"/>
        <dbReference type="Rhea" id="RHEA-COMP:9697"/>
        <dbReference type="ChEBI" id="CHEBI:64716"/>
        <dbReference type="ChEBI" id="CHEBI:75792"/>
        <dbReference type="ChEBI" id="CHEBI:78442"/>
        <dbReference type="ChEBI" id="CHEBI:78529"/>
        <dbReference type="EC" id="2.3.2.3"/>
    </reaction>
</comment>
<keyword evidence="2" id="KW-1003">Cell membrane</keyword>
<dbReference type="Pfam" id="PF03706">
    <property type="entry name" value="LPG_synthase_TM"/>
    <property type="match status" value="1"/>
</dbReference>
<keyword evidence="5 6" id="KW-0472">Membrane</keyword>
<evidence type="ECO:0000256" key="6">
    <source>
        <dbReference type="RuleBase" id="RU363042"/>
    </source>
</evidence>
<dbReference type="Proteomes" id="UP000093352">
    <property type="component" value="Unassembled WGS sequence"/>
</dbReference>
<comment type="function">
    <text evidence="6">Catalyzes the transfer of a lysyl group from L-lysyl-tRNA(Lys) to membrane-bound phosphatidylglycerol (PG), which produces lysylphosphatidylglycerol (LPG), a major component of the bacterial membrane with a positive net charge. LPG synthesis contributes to bacterial virulence as it is involved in the resistance mechanism against cationic antimicrobial peptides (CAMP) produces by the host's immune system (defensins, cathelicidins) and by the competing microorganisms.</text>
</comment>
<name>A0A1C0AER5_9FIRM</name>
<keyword evidence="8" id="KW-1185">Reference proteome</keyword>
<evidence type="ECO:0000256" key="5">
    <source>
        <dbReference type="ARBA" id="ARBA00023136"/>
    </source>
</evidence>
<dbReference type="GO" id="GO:0005886">
    <property type="term" value="C:plasma membrane"/>
    <property type="evidence" value="ECO:0007669"/>
    <property type="project" value="UniProtKB-SubCell"/>
</dbReference>
<dbReference type="AlphaFoldDB" id="A0A1C0AER5"/>
<reference evidence="7 8" key="1">
    <citation type="journal article" date="2016" name="Genome Announc.">
        <title>Draft Genome Sequence of Criibacterium bergeronii gen. nov., sp. nov., Strain CCRI-22567T, Isolated from a Vaginal Sample from a Woman with Bacterial Vaginosis.</title>
        <authorList>
            <person name="Maheux A.F."/>
            <person name="Berube E."/>
            <person name="Boudreau D.K."/>
            <person name="Raymond F."/>
            <person name="Corbeil J."/>
            <person name="Roy P.H."/>
            <person name="Boissinot M."/>
            <person name="Omar R.F."/>
        </authorList>
    </citation>
    <scope>NUCLEOTIDE SEQUENCE [LARGE SCALE GENOMIC DNA]</scope>
    <source>
        <strain evidence="7 8">CCRI-22567</strain>
    </source>
</reference>
<dbReference type="STRING" id="1871336.BBG48_07870"/>
<dbReference type="PANTHER" id="PTHR37693">
    <property type="entry name" value="PHOSPHATIDYLGLYCEROL LYSYLTRANSFERASE"/>
    <property type="match status" value="1"/>
</dbReference>
<keyword evidence="4 6" id="KW-1133">Transmembrane helix</keyword>
<feature type="transmembrane region" description="Helical" evidence="6">
    <location>
        <begin position="319"/>
        <end position="339"/>
    </location>
</feature>
<keyword evidence="6" id="KW-0046">Antibiotic resistance</keyword>
<dbReference type="RefSeq" id="WP_068913779.1">
    <property type="nucleotide sequence ID" value="NZ_MBEW02000002.1"/>
</dbReference>
<keyword evidence="6" id="KW-0808">Transferase</keyword>
<dbReference type="EMBL" id="MBEW02000002">
    <property type="protein sequence ID" value="RDY22053.1"/>
    <property type="molecule type" value="Genomic_DNA"/>
</dbReference>
<keyword evidence="3 6" id="KW-0812">Transmembrane</keyword>
<evidence type="ECO:0000256" key="4">
    <source>
        <dbReference type="ARBA" id="ARBA00022989"/>
    </source>
</evidence>
<feature type="transmembrane region" description="Helical" evidence="6">
    <location>
        <begin position="156"/>
        <end position="180"/>
    </location>
</feature>
<dbReference type="EC" id="2.3.2.3" evidence="6"/>
<keyword evidence="6" id="KW-0443">Lipid metabolism</keyword>
<feature type="transmembrane region" description="Helical" evidence="6">
    <location>
        <begin position="122"/>
        <end position="144"/>
    </location>
</feature>
<evidence type="ECO:0000256" key="3">
    <source>
        <dbReference type="ARBA" id="ARBA00022692"/>
    </source>
</evidence>
<gene>
    <name evidence="6" type="primary">mprF</name>
    <name evidence="7" type="ORF">BBG48_001545</name>
</gene>
<dbReference type="GO" id="GO:0046677">
    <property type="term" value="P:response to antibiotic"/>
    <property type="evidence" value="ECO:0007669"/>
    <property type="project" value="UniProtKB-KW"/>
</dbReference>
<comment type="similarity">
    <text evidence="6">Belongs to the LPG synthase family.</text>
</comment>
<dbReference type="PANTHER" id="PTHR37693:SF1">
    <property type="entry name" value="INTEGRAL MEMBRANE PROTEIN"/>
    <property type="match status" value="1"/>
</dbReference>
<dbReference type="NCBIfam" id="TIGR00374">
    <property type="entry name" value="flippase-like domain"/>
    <property type="match status" value="1"/>
</dbReference>
<sequence>MKNKYLKNMPMNLAIIAILIFITFKYLITGFSSQDIKDAYNISQKSYLVVAMLFAILYMFCEAKNTKRLLNSFGYDAKIFQTVRYAFTGFFFAGLTPSATGGQPVEIFVMKKEGIKISHSSLVLMLELCSFQLATVIMALVGFYYNFDYIVNGDNIYTYVIFFGIIINFLIFLFIFFAIFSKRFLKYIKGICYFFIDKLKFIKDKDKKKKLVDSGLDDYRYSSIYVKSNKLIAFKTLVTSFIQVSILYSISYIVYRALGYEELSFFSVFFLQALAFVSVSAMPLPGAIGISEKVFNFLFLPTYGKLLNEGLILTRGINFYFLFSVSALVFFVSYNKYVFGRNKVNGKA</sequence>
<evidence type="ECO:0000256" key="1">
    <source>
        <dbReference type="ARBA" id="ARBA00004651"/>
    </source>
</evidence>
<proteinExistence type="inferred from homology"/>